<proteinExistence type="predicted"/>
<dbReference type="Pfam" id="PF16153">
    <property type="entry name" value="DUF4861"/>
    <property type="match status" value="1"/>
</dbReference>
<evidence type="ECO:0000313" key="3">
    <source>
        <dbReference type="Proteomes" id="UP000223749"/>
    </source>
</evidence>
<accession>A0A2D1UC84</accession>
<evidence type="ECO:0000256" key="1">
    <source>
        <dbReference type="SAM" id="SignalP"/>
    </source>
</evidence>
<feature type="chain" id="PRO_5013911028" evidence="1">
    <location>
        <begin position="21"/>
        <end position="379"/>
    </location>
</feature>
<organism evidence="2 3">
    <name type="scientific">Pedobacter ginsengisoli</name>
    <dbReference type="NCBI Taxonomy" id="363852"/>
    <lineage>
        <taxon>Bacteria</taxon>
        <taxon>Pseudomonadati</taxon>
        <taxon>Bacteroidota</taxon>
        <taxon>Sphingobacteriia</taxon>
        <taxon>Sphingobacteriales</taxon>
        <taxon>Sphingobacteriaceae</taxon>
        <taxon>Pedobacter</taxon>
    </lineage>
</organism>
<dbReference type="OrthoDB" id="9800230at2"/>
<reference evidence="2 3" key="1">
    <citation type="submission" date="2017-10" db="EMBL/GenBank/DDBJ databases">
        <title>Whole genome of Pedobacter ginsengisoli T01R-27 isolated from tomato rhizosphere.</title>
        <authorList>
            <person name="Weon H.-Y."/>
            <person name="Lee S.A."/>
            <person name="Sang M.K."/>
            <person name="Song J."/>
        </authorList>
    </citation>
    <scope>NUCLEOTIDE SEQUENCE [LARGE SCALE GENOMIC DNA]</scope>
    <source>
        <strain evidence="2 3">T01R-27</strain>
    </source>
</reference>
<name>A0A2D1UC84_9SPHI</name>
<dbReference type="RefSeq" id="WP_099441076.1">
    <property type="nucleotide sequence ID" value="NZ_CP024091.1"/>
</dbReference>
<dbReference type="KEGG" id="pgs:CPT03_10480"/>
<dbReference type="InterPro" id="IPR032342">
    <property type="entry name" value="DUF4861"/>
</dbReference>
<protein>
    <submittedName>
        <fullName evidence="2">DUF4861 domain-containing protein</fullName>
    </submittedName>
</protein>
<keyword evidence="3" id="KW-1185">Reference proteome</keyword>
<dbReference type="EMBL" id="CP024091">
    <property type="protein sequence ID" value="ATP59206.1"/>
    <property type="molecule type" value="Genomic_DNA"/>
</dbReference>
<gene>
    <name evidence="2" type="ORF">CPT03_10480</name>
</gene>
<dbReference type="AlphaFoldDB" id="A0A2D1UC84"/>
<sequence length="379" mass="42423">MKKVFALLLLLPGASFFAQAQTNVVKSTIVVNNSSNVERVGEVLSVNWTSIITKYPGIDTLNFKVLDAATKKEIPFQLEHKGEVAIQNLLIQVNVKAKGNVRLLIVPGKPAAIAKKTYGRYVPERYDDFAWENDKVANRMYGKALETRKDNAFGIDIWVKRTSKLVINDWYKTGDYHKDHGSGMDYYSVGLTLGAGDIAPYVNDSVYYSKNYHHWKVLDNGPLRTSFQLGYDEWDVAGKPVKVLKTISLDAGSHFNRIQADYSYPESGDLPVVIGIVKRAEPGVVMMDEQQGIMGYWEPEHGADGTTGVATIIPGGKVKMDTDKVHLLTHTVIKSKEPIVYYNGSAWSKGNEITTAKEWFKHLESFNQKLNYPLTVKVQ</sequence>
<dbReference type="Proteomes" id="UP000223749">
    <property type="component" value="Chromosome"/>
</dbReference>
<feature type="signal peptide" evidence="1">
    <location>
        <begin position="1"/>
        <end position="20"/>
    </location>
</feature>
<keyword evidence="1" id="KW-0732">Signal</keyword>
<evidence type="ECO:0000313" key="2">
    <source>
        <dbReference type="EMBL" id="ATP59206.1"/>
    </source>
</evidence>